<evidence type="ECO:0000256" key="1">
    <source>
        <dbReference type="HAMAP-Rule" id="MF_03030"/>
    </source>
</evidence>
<dbReference type="GO" id="GO:0008297">
    <property type="term" value="F:single-stranded DNA exodeoxyribonuclease activity"/>
    <property type="evidence" value="ECO:0007669"/>
    <property type="project" value="UniProtKB-UniRule"/>
</dbReference>
<dbReference type="GO" id="GO:0005739">
    <property type="term" value="C:mitochondrion"/>
    <property type="evidence" value="ECO:0007669"/>
    <property type="project" value="UniProtKB-SubCell"/>
</dbReference>
<dbReference type="HAMAP" id="MF_03030">
    <property type="entry name" value="MGME1"/>
    <property type="match status" value="1"/>
</dbReference>
<dbReference type="PANTHER" id="PTHR31340:SF3">
    <property type="entry name" value="MITOCHONDRIAL GENOME MAINTENANCE EXONUCLEASE 1"/>
    <property type="match status" value="1"/>
</dbReference>
<comment type="caution">
    <text evidence="2">The sequence shown here is derived from an EMBL/GenBank/DDBJ whole genome shotgun (WGS) entry which is preliminary data.</text>
</comment>
<dbReference type="EC" id="3.1.-.-" evidence="1"/>
<dbReference type="GO" id="GO:0006264">
    <property type="term" value="P:mitochondrial DNA replication"/>
    <property type="evidence" value="ECO:0007669"/>
    <property type="project" value="TreeGrafter"/>
</dbReference>
<evidence type="ECO:0000313" key="2">
    <source>
        <dbReference type="EMBL" id="CAI8044706.1"/>
    </source>
</evidence>
<keyword evidence="3" id="KW-1185">Reference proteome</keyword>
<comment type="subcellular location">
    <subcellularLocation>
        <location evidence="1">Mitochondrion</location>
    </subcellularLocation>
</comment>
<name>A0AA35TD06_GEOBA</name>
<feature type="active site" evidence="1">
    <location>
        <position position="302"/>
    </location>
</feature>
<dbReference type="InterPro" id="IPR011335">
    <property type="entry name" value="Restrct_endonuc-II-like"/>
</dbReference>
<accession>A0AA35TD06</accession>
<keyword evidence="1" id="KW-0378">Hydrolase</keyword>
<sequence>MIRQFSACSHCRKTLLKGTLLSIHLAATPPDGRKYSSRSCWNVLDEKERLGDAPRFKLTFPFKGKCGVNEKPSVGCCVQEPTFTVYKGNSSEVRTYIVERGDELLSLPSVTTVLNLTLPKSRNFMLNNWKKGMVREYGEMGYQQVRDEIRAVGKEFHAELESKLYRPHLLSIKPQEHPLLKCSIPPPYNTTTISSLPPPLPFPPSHTLPSMENDACDVGSENVGNPSTGDDVNSRIQALPQSDSRDDVLSSACSGYLESVNPVLADISEVHYLESVVAHVELGYSGTCDCIATYRDSLCLIDWKTSSKPRPLITDLHDYPLQAVAYAGAVNQDLHYPFKVDNVAIVVAYPSGEPCHVHLFPPELCERYWDQWLLRLLHYQTLFSSDLSNVCF</sequence>
<proteinExistence type="inferred from homology"/>
<dbReference type="Proteomes" id="UP001174909">
    <property type="component" value="Unassembled WGS sequence"/>
</dbReference>
<keyword evidence="1" id="KW-0540">Nuclease</keyword>
<feature type="active site" evidence="1">
    <location>
        <position position="289"/>
    </location>
</feature>
<evidence type="ECO:0000313" key="3">
    <source>
        <dbReference type="Proteomes" id="UP001174909"/>
    </source>
</evidence>
<comment type="similarity">
    <text evidence="1">Belongs to the MGME1 family.</text>
</comment>
<dbReference type="PANTHER" id="PTHR31340">
    <property type="entry name" value="MITOCHONDRIAL GENOME MAINTENANCE EXONUCLEASE 1"/>
    <property type="match status" value="1"/>
</dbReference>
<dbReference type="SUPFAM" id="SSF52980">
    <property type="entry name" value="Restriction endonuclease-like"/>
    <property type="match status" value="1"/>
</dbReference>
<keyword evidence="1" id="KW-0496">Mitochondrion</keyword>
<organism evidence="2 3">
    <name type="scientific">Geodia barretti</name>
    <name type="common">Barrett's horny sponge</name>
    <dbReference type="NCBI Taxonomy" id="519541"/>
    <lineage>
        <taxon>Eukaryota</taxon>
        <taxon>Metazoa</taxon>
        <taxon>Porifera</taxon>
        <taxon>Demospongiae</taxon>
        <taxon>Heteroscleromorpha</taxon>
        <taxon>Tetractinellida</taxon>
        <taxon>Astrophorina</taxon>
        <taxon>Geodiidae</taxon>
        <taxon>Geodia</taxon>
    </lineage>
</organism>
<keyword evidence="1 2" id="KW-0269">Exonuclease</keyword>
<feature type="active site" evidence="1">
    <location>
        <position position="304"/>
    </location>
</feature>
<comment type="function">
    <text evidence="1">Metal-dependent single-stranded DNA (ssDNA) exonuclease involved in mitochondrial genome maintenance.</text>
</comment>
<dbReference type="AlphaFoldDB" id="A0AA35TD06"/>
<gene>
    <name evidence="2" type="ORF">GBAR_LOCUS24777</name>
</gene>
<reference evidence="2" key="1">
    <citation type="submission" date="2023-03" db="EMBL/GenBank/DDBJ databases">
        <authorList>
            <person name="Steffen K."/>
            <person name="Cardenas P."/>
        </authorList>
    </citation>
    <scope>NUCLEOTIDE SEQUENCE</scope>
</reference>
<protein>
    <recommendedName>
        <fullName evidence="1">Mitochondrial genome maintenance exonuclease 1</fullName>
        <ecNumber evidence="1">3.1.-.-</ecNumber>
    </recommendedName>
</protein>
<dbReference type="EMBL" id="CASHTH010003418">
    <property type="protein sequence ID" value="CAI8044706.1"/>
    <property type="molecule type" value="Genomic_DNA"/>
</dbReference>
<dbReference type="GO" id="GO:0043504">
    <property type="term" value="P:mitochondrial DNA repair"/>
    <property type="evidence" value="ECO:0007669"/>
    <property type="project" value="UniProtKB-UniRule"/>
</dbReference>